<evidence type="ECO:0000256" key="1">
    <source>
        <dbReference type="SAM" id="MobiDB-lite"/>
    </source>
</evidence>
<name>A0AAD7AAN5_9AGAR</name>
<evidence type="ECO:0000313" key="3">
    <source>
        <dbReference type="Proteomes" id="UP001218218"/>
    </source>
</evidence>
<reference evidence="2" key="1">
    <citation type="submission" date="2023-03" db="EMBL/GenBank/DDBJ databases">
        <title>Massive genome expansion in bonnet fungi (Mycena s.s.) driven by repeated elements and novel gene families across ecological guilds.</title>
        <authorList>
            <consortium name="Lawrence Berkeley National Laboratory"/>
            <person name="Harder C.B."/>
            <person name="Miyauchi S."/>
            <person name="Viragh M."/>
            <person name="Kuo A."/>
            <person name="Thoen E."/>
            <person name="Andreopoulos B."/>
            <person name="Lu D."/>
            <person name="Skrede I."/>
            <person name="Drula E."/>
            <person name="Henrissat B."/>
            <person name="Morin E."/>
            <person name="Kohler A."/>
            <person name="Barry K."/>
            <person name="LaButti K."/>
            <person name="Morin E."/>
            <person name="Salamov A."/>
            <person name="Lipzen A."/>
            <person name="Mereny Z."/>
            <person name="Hegedus B."/>
            <person name="Baldrian P."/>
            <person name="Stursova M."/>
            <person name="Weitz H."/>
            <person name="Taylor A."/>
            <person name="Grigoriev I.V."/>
            <person name="Nagy L.G."/>
            <person name="Martin F."/>
            <person name="Kauserud H."/>
        </authorList>
    </citation>
    <scope>NUCLEOTIDE SEQUENCE</scope>
    <source>
        <strain evidence="2">CBHHK002</strain>
    </source>
</reference>
<keyword evidence="3" id="KW-1185">Reference proteome</keyword>
<sequence>MTQLPEDQDSTSNQIGPAPNGPSDNSSGETARVRRTHTSTAIVDALKKLPRLAKVQLNNLIVGRNADRLLRRMRHLDNAATNPDVTSDDESLVTVDEDAPLSPASGFKKVISSLSPSSAITLMRGISSFGGDAKRPRDGDDPKPPSKRRREEIDLPLGSRPPVSFNVLLKDLDVHGYYIPLSLFTTESLDYINKNSSSIATTKLNAPGSDKQICVMDSAHFEANVLAERDLDRAQWTEAAQNYVKFMAHIGTPEDVARWTAHFGFLVSYEKAEKNFPALLRTDITLHQAYNVQELDFPFQSI</sequence>
<gene>
    <name evidence="2" type="ORF">DFH08DRAFT_804589</name>
</gene>
<evidence type="ECO:0000313" key="2">
    <source>
        <dbReference type="EMBL" id="KAJ7353003.1"/>
    </source>
</evidence>
<feature type="compositionally biased region" description="Polar residues" evidence="1">
    <location>
        <begin position="1"/>
        <end position="15"/>
    </location>
</feature>
<proteinExistence type="predicted"/>
<dbReference type="EMBL" id="JARIHO010000011">
    <property type="protein sequence ID" value="KAJ7353003.1"/>
    <property type="molecule type" value="Genomic_DNA"/>
</dbReference>
<dbReference type="Proteomes" id="UP001218218">
    <property type="component" value="Unassembled WGS sequence"/>
</dbReference>
<accession>A0AAD7AAN5</accession>
<organism evidence="2 3">
    <name type="scientific">Mycena albidolilacea</name>
    <dbReference type="NCBI Taxonomy" id="1033008"/>
    <lineage>
        <taxon>Eukaryota</taxon>
        <taxon>Fungi</taxon>
        <taxon>Dikarya</taxon>
        <taxon>Basidiomycota</taxon>
        <taxon>Agaricomycotina</taxon>
        <taxon>Agaricomycetes</taxon>
        <taxon>Agaricomycetidae</taxon>
        <taxon>Agaricales</taxon>
        <taxon>Marasmiineae</taxon>
        <taxon>Mycenaceae</taxon>
        <taxon>Mycena</taxon>
    </lineage>
</organism>
<comment type="caution">
    <text evidence="2">The sequence shown here is derived from an EMBL/GenBank/DDBJ whole genome shotgun (WGS) entry which is preliminary data.</text>
</comment>
<feature type="region of interest" description="Disordered" evidence="1">
    <location>
        <begin position="127"/>
        <end position="156"/>
    </location>
</feature>
<dbReference type="AlphaFoldDB" id="A0AAD7AAN5"/>
<protein>
    <submittedName>
        <fullName evidence="2">Uncharacterized protein</fullName>
    </submittedName>
</protein>
<feature type="compositionally biased region" description="Basic and acidic residues" evidence="1">
    <location>
        <begin position="132"/>
        <end position="153"/>
    </location>
</feature>
<feature type="region of interest" description="Disordered" evidence="1">
    <location>
        <begin position="1"/>
        <end position="36"/>
    </location>
</feature>